<dbReference type="Proteomes" id="UP000193335">
    <property type="component" value="Unassembled WGS sequence"/>
</dbReference>
<proteinExistence type="predicted"/>
<sequence>MLEDHIFEKEEAMGARAAIVLVAGLVLALAASSPRPVQAQDDSPRRAVLDSSSKPIGKVVTADGSVIIEHAGAAIVQANVGAESIQTKVGDPVYLGDVVRTGADSRVGINFVDGTSFNLSSNARMTLDEYVYEPGGKSNSTAFNLTKGTFVFVAGQVAKTGDMKIETPVATMGIRGTTPHVEISDDGTTRFSTLIEEGKTKYTKKPGAAGPRQPEQRAEQRLNLNICRGC</sequence>
<dbReference type="RefSeq" id="WP_084795356.1">
    <property type="nucleotide sequence ID" value="NZ_NAFL01000287.1"/>
</dbReference>
<name>A0A1Y2J8Y5_BRAJP</name>
<dbReference type="AlphaFoldDB" id="A0A1Y2J8Y5"/>
<accession>A0A1Y2J8Y5</accession>
<evidence type="ECO:0000313" key="2">
    <source>
        <dbReference type="EMBL" id="OSJ21683.1"/>
    </source>
</evidence>
<dbReference type="PANTHER" id="PTHR38731">
    <property type="entry name" value="LIPL45-RELATED LIPOPROTEIN-RELATED"/>
    <property type="match status" value="1"/>
</dbReference>
<dbReference type="Pfam" id="PF04773">
    <property type="entry name" value="FecR"/>
    <property type="match status" value="1"/>
</dbReference>
<reference evidence="2 3" key="1">
    <citation type="submission" date="2017-03" db="EMBL/GenBank/DDBJ databases">
        <title>Whole genome sequences of fourteen strains of Bradyrhizobium canariense and one strain of Bradyrhizobium japonicum isolated from Lupinus (Papilionoideae: Genisteae) species in Algeria.</title>
        <authorList>
            <person name="Crovadore J."/>
            <person name="Chekireb D."/>
            <person name="Brachmann A."/>
            <person name="Chablais R."/>
            <person name="Cochard B."/>
            <person name="Lefort F."/>
        </authorList>
    </citation>
    <scope>NUCLEOTIDE SEQUENCE [LARGE SCALE GENOMIC DNA]</scope>
    <source>
        <strain evidence="2 3">UBMA197</strain>
    </source>
</reference>
<gene>
    <name evidence="2" type="ORF">BSZ19_50530</name>
</gene>
<evidence type="ECO:0000313" key="3">
    <source>
        <dbReference type="Proteomes" id="UP000193335"/>
    </source>
</evidence>
<comment type="caution">
    <text evidence="2">The sequence shown here is derived from an EMBL/GenBank/DDBJ whole genome shotgun (WGS) entry which is preliminary data.</text>
</comment>
<evidence type="ECO:0000259" key="1">
    <source>
        <dbReference type="Pfam" id="PF04773"/>
    </source>
</evidence>
<feature type="domain" description="FecR protein" evidence="1">
    <location>
        <begin position="97"/>
        <end position="190"/>
    </location>
</feature>
<organism evidence="2 3">
    <name type="scientific">Bradyrhizobium japonicum</name>
    <dbReference type="NCBI Taxonomy" id="375"/>
    <lineage>
        <taxon>Bacteria</taxon>
        <taxon>Pseudomonadati</taxon>
        <taxon>Pseudomonadota</taxon>
        <taxon>Alphaproteobacteria</taxon>
        <taxon>Hyphomicrobiales</taxon>
        <taxon>Nitrobacteraceae</taxon>
        <taxon>Bradyrhizobium</taxon>
    </lineage>
</organism>
<dbReference type="InterPro" id="IPR006860">
    <property type="entry name" value="FecR"/>
</dbReference>
<dbReference type="EMBL" id="NAFL01000287">
    <property type="protein sequence ID" value="OSJ21683.1"/>
    <property type="molecule type" value="Genomic_DNA"/>
</dbReference>
<protein>
    <recommendedName>
        <fullName evidence="1">FecR protein domain-containing protein</fullName>
    </recommendedName>
</protein>